<proteinExistence type="predicted"/>
<comment type="caution">
    <text evidence="1">The sequence shown here is derived from an EMBL/GenBank/DDBJ whole genome shotgun (WGS) entry which is preliminary data.</text>
</comment>
<name>A0A8H4AYV4_GIGMA</name>
<evidence type="ECO:0000313" key="2">
    <source>
        <dbReference type="Proteomes" id="UP000439903"/>
    </source>
</evidence>
<protein>
    <submittedName>
        <fullName evidence="1">Uncharacterized protein</fullName>
    </submittedName>
</protein>
<keyword evidence="2" id="KW-1185">Reference proteome</keyword>
<reference evidence="1 2" key="1">
    <citation type="journal article" date="2019" name="Environ. Microbiol.">
        <title>At the nexus of three kingdoms: the genome of the mycorrhizal fungus Gigaspora margarita provides insights into plant, endobacterial and fungal interactions.</title>
        <authorList>
            <person name="Venice F."/>
            <person name="Ghignone S."/>
            <person name="Salvioli di Fossalunga A."/>
            <person name="Amselem J."/>
            <person name="Novero M."/>
            <person name="Xianan X."/>
            <person name="Sedzielewska Toro K."/>
            <person name="Morin E."/>
            <person name="Lipzen A."/>
            <person name="Grigoriev I.V."/>
            <person name="Henrissat B."/>
            <person name="Martin F.M."/>
            <person name="Bonfante P."/>
        </authorList>
    </citation>
    <scope>NUCLEOTIDE SEQUENCE [LARGE SCALE GENOMIC DNA]</scope>
    <source>
        <strain evidence="1 2">BEG34</strain>
    </source>
</reference>
<dbReference type="AlphaFoldDB" id="A0A8H4AYV4"/>
<dbReference type="EMBL" id="WTPW01000115">
    <property type="protein sequence ID" value="KAF0546058.1"/>
    <property type="molecule type" value="Genomic_DNA"/>
</dbReference>
<dbReference type="Proteomes" id="UP000439903">
    <property type="component" value="Unassembled WGS sequence"/>
</dbReference>
<accession>A0A8H4AYV4</accession>
<organism evidence="1 2">
    <name type="scientific">Gigaspora margarita</name>
    <dbReference type="NCBI Taxonomy" id="4874"/>
    <lineage>
        <taxon>Eukaryota</taxon>
        <taxon>Fungi</taxon>
        <taxon>Fungi incertae sedis</taxon>
        <taxon>Mucoromycota</taxon>
        <taxon>Glomeromycotina</taxon>
        <taxon>Glomeromycetes</taxon>
        <taxon>Diversisporales</taxon>
        <taxon>Gigasporaceae</taxon>
        <taxon>Gigaspora</taxon>
    </lineage>
</organism>
<evidence type="ECO:0000313" key="1">
    <source>
        <dbReference type="EMBL" id="KAF0546058.1"/>
    </source>
</evidence>
<sequence length="158" mass="19238">MWRRDRYNYRIIEKTKEEGKEKIPIIMIIDKEEKEVIKIANESWPSKEKVCLIVLAIVIVIHRDKAEIEIETDMDIIVKIAEKINNLEYKRNKTIKEKLGYMTNTIKIMKEVKETKIHIEYRKRIKENKESIMHRMEIQLKECKYKSYFPIFEYSVIE</sequence>
<gene>
    <name evidence="1" type="ORF">F8M41_001732</name>
</gene>